<dbReference type="Proteomes" id="UP000092382">
    <property type="component" value="Unassembled WGS sequence"/>
</dbReference>
<protein>
    <submittedName>
        <fullName evidence="1">Uncharacterized protein</fullName>
    </submittedName>
</protein>
<sequence>MSQAIQFYTIKIFSEKFLSEFDGNTIPFSSKSIYECLKGLFQGTETKSQEYVEKYFKAVELGYLQIDLSELEKIDPDLDQKYQYIFDPKSDPFSFINEKLWSNLEKIIFDKTKQCLSDNDKSESLKNNLKISQDYKKLLDLFQKRILFMAIF</sequence>
<comment type="caution">
    <text evidence="1">The sequence shown here is derived from an EMBL/GenBank/DDBJ whole genome shotgun (WGS) entry which is preliminary data.</text>
</comment>
<name>A0A1B7VXG6_APHFL</name>
<dbReference type="AlphaFoldDB" id="A0A1B7VXG6"/>
<dbReference type="EMBL" id="LJOY01000024">
    <property type="protein sequence ID" value="OBQ25660.1"/>
    <property type="molecule type" value="Genomic_DNA"/>
</dbReference>
<gene>
    <name evidence="1" type="ORF">AN481_08940</name>
</gene>
<dbReference type="PATRIC" id="fig|1710894.3.peg.3699"/>
<evidence type="ECO:0000313" key="2">
    <source>
        <dbReference type="Proteomes" id="UP000092382"/>
    </source>
</evidence>
<proteinExistence type="predicted"/>
<evidence type="ECO:0000313" key="1">
    <source>
        <dbReference type="EMBL" id="OBQ25660.1"/>
    </source>
</evidence>
<dbReference type="STRING" id="1803587.GCA_001593825_01956"/>
<reference evidence="1 2" key="1">
    <citation type="submission" date="2015-09" db="EMBL/GenBank/DDBJ databases">
        <title>Whole genome shotgun sequence assembly of Aphanizomenon flos-aquae UKL13.</title>
        <authorList>
            <person name="Driscoll C."/>
        </authorList>
    </citation>
    <scope>NUCLEOTIDE SEQUENCE [LARGE SCALE GENOMIC DNA]</scope>
    <source>
        <strain evidence="1">MDT13</strain>
    </source>
</reference>
<organism evidence="1 2">
    <name type="scientific">Aphanizomenon flos-aquae LD13</name>
    <dbReference type="NCBI Taxonomy" id="1710894"/>
    <lineage>
        <taxon>Bacteria</taxon>
        <taxon>Bacillati</taxon>
        <taxon>Cyanobacteriota</taxon>
        <taxon>Cyanophyceae</taxon>
        <taxon>Nostocales</taxon>
        <taxon>Aphanizomenonaceae</taxon>
        <taxon>Aphanizomenon</taxon>
    </lineage>
</organism>
<accession>A0A1B7VXG6</accession>